<dbReference type="Gene3D" id="1.10.287.130">
    <property type="match status" value="1"/>
</dbReference>
<feature type="modified residue" description="4-aspartylphosphate" evidence="4">
    <location>
        <position position="779"/>
    </location>
</feature>
<dbReference type="InterPro" id="IPR004358">
    <property type="entry name" value="Sig_transdc_His_kin-like_C"/>
</dbReference>
<proteinExistence type="predicted"/>
<dbReference type="InterPro" id="IPR001789">
    <property type="entry name" value="Sig_transdc_resp-reg_receiver"/>
</dbReference>
<evidence type="ECO:0000313" key="9">
    <source>
        <dbReference type="Proteomes" id="UP000294664"/>
    </source>
</evidence>
<dbReference type="SUPFAM" id="SSF47384">
    <property type="entry name" value="Homodimeric domain of signal transducing histidine kinase"/>
    <property type="match status" value="1"/>
</dbReference>
<name>A0A4R3LP89_9HYPH</name>
<organism evidence="8 9">
    <name type="scientific">Aquabacter spiritensis</name>
    <dbReference type="NCBI Taxonomy" id="933073"/>
    <lineage>
        <taxon>Bacteria</taxon>
        <taxon>Pseudomonadati</taxon>
        <taxon>Pseudomonadota</taxon>
        <taxon>Alphaproteobacteria</taxon>
        <taxon>Hyphomicrobiales</taxon>
        <taxon>Xanthobacteraceae</taxon>
        <taxon>Aquabacter</taxon>
    </lineage>
</organism>
<feature type="domain" description="Response regulatory" evidence="7">
    <location>
        <begin position="728"/>
        <end position="844"/>
    </location>
</feature>
<evidence type="ECO:0000259" key="7">
    <source>
        <dbReference type="PROSITE" id="PS50110"/>
    </source>
</evidence>
<dbReference type="PROSITE" id="PS50109">
    <property type="entry name" value="HIS_KIN"/>
    <property type="match status" value="1"/>
</dbReference>
<reference evidence="8 9" key="1">
    <citation type="submission" date="2019-03" db="EMBL/GenBank/DDBJ databases">
        <title>Genomic Encyclopedia of Type Strains, Phase IV (KMG-IV): sequencing the most valuable type-strain genomes for metagenomic binning, comparative biology and taxonomic classification.</title>
        <authorList>
            <person name="Goeker M."/>
        </authorList>
    </citation>
    <scope>NUCLEOTIDE SEQUENCE [LARGE SCALE GENOMIC DNA]</scope>
    <source>
        <strain evidence="8 9">DSM 9035</strain>
    </source>
</reference>
<keyword evidence="5" id="KW-1133">Transmembrane helix</keyword>
<dbReference type="FunFam" id="1.10.287.130:FF:000037">
    <property type="entry name" value="Hybrid sensor histidine kinase/response regulator"/>
    <property type="match status" value="1"/>
</dbReference>
<dbReference type="AlphaFoldDB" id="A0A4R3LP89"/>
<dbReference type="Pfam" id="PF00072">
    <property type="entry name" value="Response_reg"/>
    <property type="match status" value="1"/>
</dbReference>
<evidence type="ECO:0000256" key="3">
    <source>
        <dbReference type="ARBA" id="ARBA00022553"/>
    </source>
</evidence>
<protein>
    <recommendedName>
        <fullName evidence="2">histidine kinase</fullName>
        <ecNumber evidence="2">2.7.13.3</ecNumber>
    </recommendedName>
</protein>
<dbReference type="RefSeq" id="WP_245504825.1">
    <property type="nucleotide sequence ID" value="NZ_SMAI01000018.1"/>
</dbReference>
<feature type="domain" description="Histidine kinase" evidence="6">
    <location>
        <begin position="479"/>
        <end position="703"/>
    </location>
</feature>
<dbReference type="InterPro" id="IPR036890">
    <property type="entry name" value="HATPase_C_sf"/>
</dbReference>
<dbReference type="EMBL" id="SMAI01000018">
    <property type="protein sequence ID" value="TCT01516.1"/>
    <property type="molecule type" value="Genomic_DNA"/>
</dbReference>
<evidence type="ECO:0000313" key="8">
    <source>
        <dbReference type="EMBL" id="TCT01516.1"/>
    </source>
</evidence>
<dbReference type="SMART" id="SM00448">
    <property type="entry name" value="REC"/>
    <property type="match status" value="1"/>
</dbReference>
<dbReference type="InterPro" id="IPR003661">
    <property type="entry name" value="HisK_dim/P_dom"/>
</dbReference>
<dbReference type="Pfam" id="PF08448">
    <property type="entry name" value="PAS_4"/>
    <property type="match status" value="1"/>
</dbReference>
<evidence type="ECO:0000256" key="4">
    <source>
        <dbReference type="PROSITE-ProRule" id="PRU00169"/>
    </source>
</evidence>
<keyword evidence="3 4" id="KW-0597">Phosphoprotein</keyword>
<dbReference type="InterPro" id="IPR013656">
    <property type="entry name" value="PAS_4"/>
</dbReference>
<evidence type="ECO:0000256" key="1">
    <source>
        <dbReference type="ARBA" id="ARBA00000085"/>
    </source>
</evidence>
<keyword evidence="9" id="KW-1185">Reference proteome</keyword>
<evidence type="ECO:0000259" key="6">
    <source>
        <dbReference type="PROSITE" id="PS50109"/>
    </source>
</evidence>
<dbReference type="GO" id="GO:0000155">
    <property type="term" value="F:phosphorelay sensor kinase activity"/>
    <property type="evidence" value="ECO:0007669"/>
    <property type="project" value="InterPro"/>
</dbReference>
<dbReference type="Gene3D" id="3.30.565.10">
    <property type="entry name" value="Histidine kinase-like ATPase, C-terminal domain"/>
    <property type="match status" value="1"/>
</dbReference>
<dbReference type="PANTHER" id="PTHR43065:SF42">
    <property type="entry name" value="TWO-COMPONENT SENSOR PPRA"/>
    <property type="match status" value="1"/>
</dbReference>
<dbReference type="SUPFAM" id="SSF55785">
    <property type="entry name" value="PYP-like sensor domain (PAS domain)"/>
    <property type="match status" value="1"/>
</dbReference>
<dbReference type="InterPro" id="IPR005467">
    <property type="entry name" value="His_kinase_dom"/>
</dbReference>
<dbReference type="Pfam" id="PF02518">
    <property type="entry name" value="HATPase_c"/>
    <property type="match status" value="1"/>
</dbReference>
<dbReference type="PANTHER" id="PTHR43065">
    <property type="entry name" value="SENSOR HISTIDINE KINASE"/>
    <property type="match status" value="1"/>
</dbReference>
<dbReference type="SMART" id="SM00387">
    <property type="entry name" value="HATPase_c"/>
    <property type="match status" value="1"/>
</dbReference>
<keyword evidence="5" id="KW-0472">Membrane</keyword>
<evidence type="ECO:0000256" key="2">
    <source>
        <dbReference type="ARBA" id="ARBA00012438"/>
    </source>
</evidence>
<dbReference type="InterPro" id="IPR003594">
    <property type="entry name" value="HATPase_dom"/>
</dbReference>
<dbReference type="Pfam" id="PF00512">
    <property type="entry name" value="HisKA"/>
    <property type="match status" value="1"/>
</dbReference>
<accession>A0A4R3LP89</accession>
<dbReference type="SUPFAM" id="SSF52172">
    <property type="entry name" value="CheY-like"/>
    <property type="match status" value="1"/>
</dbReference>
<evidence type="ECO:0000256" key="5">
    <source>
        <dbReference type="SAM" id="Phobius"/>
    </source>
</evidence>
<dbReference type="InterPro" id="IPR011006">
    <property type="entry name" value="CheY-like_superfamily"/>
</dbReference>
<dbReference type="SUPFAM" id="SSF55874">
    <property type="entry name" value="ATPase domain of HSP90 chaperone/DNA topoisomerase II/histidine kinase"/>
    <property type="match status" value="1"/>
</dbReference>
<dbReference type="SMART" id="SM00388">
    <property type="entry name" value="HisKA"/>
    <property type="match status" value="1"/>
</dbReference>
<dbReference type="InterPro" id="IPR036097">
    <property type="entry name" value="HisK_dim/P_sf"/>
</dbReference>
<dbReference type="CDD" id="cd00082">
    <property type="entry name" value="HisKA"/>
    <property type="match status" value="1"/>
</dbReference>
<dbReference type="Gene3D" id="3.40.50.2300">
    <property type="match status" value="1"/>
</dbReference>
<comment type="catalytic activity">
    <reaction evidence="1">
        <text>ATP + protein L-histidine = ADP + protein N-phospho-L-histidine.</text>
        <dbReference type="EC" id="2.7.13.3"/>
    </reaction>
</comment>
<dbReference type="Proteomes" id="UP000294664">
    <property type="component" value="Unassembled WGS sequence"/>
</dbReference>
<keyword evidence="8" id="KW-0418">Kinase</keyword>
<dbReference type="Gene3D" id="3.30.450.20">
    <property type="entry name" value="PAS domain"/>
    <property type="match status" value="1"/>
</dbReference>
<comment type="caution">
    <text evidence="8">The sequence shown here is derived from an EMBL/GenBank/DDBJ whole genome shotgun (WGS) entry which is preliminary data.</text>
</comment>
<gene>
    <name evidence="8" type="ORF">EDC64_11814</name>
</gene>
<keyword evidence="8" id="KW-0808">Transferase</keyword>
<keyword evidence="5" id="KW-0812">Transmembrane</keyword>
<dbReference type="PRINTS" id="PR00344">
    <property type="entry name" value="BCTRLSENSOR"/>
</dbReference>
<dbReference type="PROSITE" id="PS50110">
    <property type="entry name" value="RESPONSE_REGULATORY"/>
    <property type="match status" value="1"/>
</dbReference>
<dbReference type="EC" id="2.7.13.3" evidence="2"/>
<feature type="transmembrane region" description="Helical" evidence="5">
    <location>
        <begin position="50"/>
        <end position="71"/>
    </location>
</feature>
<dbReference type="InterPro" id="IPR035965">
    <property type="entry name" value="PAS-like_dom_sf"/>
</dbReference>
<sequence length="846" mass="88160">MMSDARKDRAEKSTSLLQPQRIGVQRLLVGGAAFAGGLAAAIFQQEGGPALTATLAALAAVGVFSMIVTSVRFVRGDAKKSDDLARTLLSATSDAIALVEDGEQLVEVNAAYLRLSRSGEGQAPTPERFLSRIPGSQAAVGALLRAIADGTHAVQIFPFDPEPTGRRLVAAVHPLEGLKRVVWVLSLSDAEGQRVSGGFNARAGRSDQAAGARGNVDGGGVDGDGAAILTRLWEQAPVGLMLISPTEGRIPNGTLARWLGYDLADWGAAPMAVAELLNSPSEVAVMRAVAQGDAGPGGLAVDFVCKDGSIWPGHVWIGGRSGGENILVVVPRATSQPAGQSAPASLVGGADAAFFTRSPLAMANVDRTGRVVEANGSFSRLFAGSAPAVVGAKLDRLVVERDAPGVERLIKDTLAGLATATPVDASVGGEGGRSARLFAAMLGTGSIAVYAVDTTAQRALEVQFAQSQKMQAIGQLAGGVAHDFNNVLTAILGYCDLLLANHRPSDPSFPDIMQIKQNANRAAGLVRQLLAFSRRQTLRPQVIQLTDVLADLSMLLRRLIGESIDLKVDHGRDLWPVKVDVNQFEQVIVNLAVNARDAMPEGGVLAVRTANVSSADCAAFGDAATLAPADYVLIEVVDTGTGIPSDIIDKIFEPFFSTKEVGKGTGLGLSTVYGIVKQTGGSILAASQPGRGSTFRVFLPRHEPTAEDAVPVPAEPDSRGTDLTGQGTILLVEDEDAVRAFAARALAARGYNVIAAASGAEALEAMDAADTRIDLVVSDVVMPEMDGPTLLKELRARDPALKVIFISGYAQEAFGRSLAEGEKFSFLPKPFSLKQLVAAVKEGMGA</sequence>